<sequence>MRLSSVLIIATTLALGSAQKINMSCEFAKDKTGMLQEPYCCRDMTPARGNPKANEAEDCVKLEQPQLCEDKSRPACCYTIGPKKICTSHAVFQNADDI</sequence>
<dbReference type="EMBL" id="JAPQKH010000005">
    <property type="protein sequence ID" value="KAJ5096615.1"/>
    <property type="molecule type" value="Genomic_DNA"/>
</dbReference>
<evidence type="ECO:0008006" key="4">
    <source>
        <dbReference type="Google" id="ProtNLM"/>
    </source>
</evidence>
<organism evidence="2 3">
    <name type="scientific">Penicillium angulare</name>
    <dbReference type="NCBI Taxonomy" id="116970"/>
    <lineage>
        <taxon>Eukaryota</taxon>
        <taxon>Fungi</taxon>
        <taxon>Dikarya</taxon>
        <taxon>Ascomycota</taxon>
        <taxon>Pezizomycotina</taxon>
        <taxon>Eurotiomycetes</taxon>
        <taxon>Eurotiomycetidae</taxon>
        <taxon>Eurotiales</taxon>
        <taxon>Aspergillaceae</taxon>
        <taxon>Penicillium</taxon>
    </lineage>
</organism>
<feature type="signal peptide" evidence="1">
    <location>
        <begin position="1"/>
        <end position="18"/>
    </location>
</feature>
<dbReference type="Proteomes" id="UP001149165">
    <property type="component" value="Unassembled WGS sequence"/>
</dbReference>
<reference evidence="2" key="2">
    <citation type="journal article" date="2023" name="IMA Fungus">
        <title>Comparative genomic study of the Penicillium genus elucidates a diverse pangenome and 15 lateral gene transfer events.</title>
        <authorList>
            <person name="Petersen C."/>
            <person name="Sorensen T."/>
            <person name="Nielsen M.R."/>
            <person name="Sondergaard T.E."/>
            <person name="Sorensen J.L."/>
            <person name="Fitzpatrick D.A."/>
            <person name="Frisvad J.C."/>
            <person name="Nielsen K.L."/>
        </authorList>
    </citation>
    <scope>NUCLEOTIDE SEQUENCE</scope>
    <source>
        <strain evidence="2">IBT 30069</strain>
    </source>
</reference>
<keyword evidence="3" id="KW-1185">Reference proteome</keyword>
<protein>
    <recommendedName>
        <fullName evidence="4">Hydrophobin</fullName>
    </recommendedName>
</protein>
<accession>A0A9W9K8B4</accession>
<reference evidence="2" key="1">
    <citation type="submission" date="2022-11" db="EMBL/GenBank/DDBJ databases">
        <authorList>
            <person name="Petersen C."/>
        </authorList>
    </citation>
    <scope>NUCLEOTIDE SEQUENCE</scope>
    <source>
        <strain evidence="2">IBT 30069</strain>
    </source>
</reference>
<evidence type="ECO:0000256" key="1">
    <source>
        <dbReference type="SAM" id="SignalP"/>
    </source>
</evidence>
<dbReference type="AlphaFoldDB" id="A0A9W9K8B4"/>
<feature type="chain" id="PRO_5040957487" description="Hydrophobin" evidence="1">
    <location>
        <begin position="19"/>
        <end position="98"/>
    </location>
</feature>
<evidence type="ECO:0000313" key="3">
    <source>
        <dbReference type="Proteomes" id="UP001149165"/>
    </source>
</evidence>
<comment type="caution">
    <text evidence="2">The sequence shown here is derived from an EMBL/GenBank/DDBJ whole genome shotgun (WGS) entry which is preliminary data.</text>
</comment>
<evidence type="ECO:0000313" key="2">
    <source>
        <dbReference type="EMBL" id="KAJ5096615.1"/>
    </source>
</evidence>
<dbReference type="OrthoDB" id="4269539at2759"/>
<gene>
    <name evidence="2" type="ORF">N7456_007336</name>
</gene>
<keyword evidence="1" id="KW-0732">Signal</keyword>
<proteinExistence type="predicted"/>
<name>A0A9W9K8B4_9EURO</name>